<dbReference type="AlphaFoldDB" id="A0A6S8BK51"/>
<keyword evidence="1" id="KW-0175">Coiled coil</keyword>
<feature type="coiled-coil region" evidence="1">
    <location>
        <begin position="368"/>
        <end position="395"/>
    </location>
</feature>
<organism evidence="4">
    <name type="scientific">Aplanochytrium stocchinoi</name>
    <dbReference type="NCBI Taxonomy" id="215587"/>
    <lineage>
        <taxon>Eukaryota</taxon>
        <taxon>Sar</taxon>
        <taxon>Stramenopiles</taxon>
        <taxon>Bigyra</taxon>
        <taxon>Labyrinthulomycetes</taxon>
        <taxon>Thraustochytrida</taxon>
        <taxon>Thraustochytriidae</taxon>
        <taxon>Aplanochytrium</taxon>
    </lineage>
</organism>
<dbReference type="EMBL" id="HBIN01005739">
    <property type="protein sequence ID" value="CAE0433851.1"/>
    <property type="molecule type" value="Transcribed_RNA"/>
</dbReference>
<feature type="compositionally biased region" description="Basic and acidic residues" evidence="2">
    <location>
        <begin position="86"/>
        <end position="108"/>
    </location>
</feature>
<evidence type="ECO:0000313" key="3">
    <source>
        <dbReference type="EMBL" id="CAE0433851.1"/>
    </source>
</evidence>
<feature type="region of interest" description="Disordered" evidence="2">
    <location>
        <begin position="85"/>
        <end position="111"/>
    </location>
</feature>
<protein>
    <submittedName>
        <fullName evidence="4">Uncharacterized protein</fullName>
    </submittedName>
</protein>
<gene>
    <name evidence="3" type="ORF">ASTO00021_LOCUS4166</name>
    <name evidence="4" type="ORF">ASTO00021_LOCUS4169</name>
    <name evidence="5" type="ORF">ASTO00021_LOCUS4170</name>
</gene>
<evidence type="ECO:0000313" key="4">
    <source>
        <dbReference type="EMBL" id="CAE0433854.1"/>
    </source>
</evidence>
<dbReference type="EMBL" id="HBIN01005742">
    <property type="protein sequence ID" value="CAE0433854.1"/>
    <property type="molecule type" value="Transcribed_RNA"/>
</dbReference>
<dbReference type="EMBL" id="HBIN01005743">
    <property type="protein sequence ID" value="CAE0433855.1"/>
    <property type="molecule type" value="Transcribed_RNA"/>
</dbReference>
<accession>A0A6S8BK51</accession>
<name>A0A6S8BK51_9STRA</name>
<evidence type="ECO:0000256" key="2">
    <source>
        <dbReference type="SAM" id="MobiDB-lite"/>
    </source>
</evidence>
<evidence type="ECO:0000313" key="5">
    <source>
        <dbReference type="EMBL" id="CAE0433855.1"/>
    </source>
</evidence>
<sequence length="409" mass="48298">MLSSDFEFDDEYTRTTSLDDKVRVNLNLHPSLLSGEEGNGIRVKAEEETKTVESNMQEILHEELNKLRLEHRKVKKQLIHAQTELDSVKQENEGLHNEIDRSRRESTDLRQSFQNRETKLKSDTLKLQNENEELKEHLKILAENLTRSQEMKKLLEEKLRESEENLNFVKGLVREREYELSCSHTQKNDLLYNLNQNKIAMQTQWKETLQQVTKNQSKIDEENSILKQEISTLLEREKGMKNNTKQMLVKIENNVELKNEKLARAKQLLRREIANKEKVMLQLQLLREEKDRLTESTSVLREKVEKLKKELARMKNDKKMADMVLRKREDELAAKDEEIVSLVYDHVQEKTKISSDLRRQLEDEIFAVNTLKVNLREYKDELRKAKEQIVAHQQIFAALDVKLDSINSV</sequence>
<evidence type="ECO:0000256" key="1">
    <source>
        <dbReference type="SAM" id="Coils"/>
    </source>
</evidence>
<reference evidence="4" key="1">
    <citation type="submission" date="2021-01" db="EMBL/GenBank/DDBJ databases">
        <authorList>
            <person name="Corre E."/>
            <person name="Pelletier E."/>
            <person name="Niang G."/>
            <person name="Scheremetjew M."/>
            <person name="Finn R."/>
            <person name="Kale V."/>
            <person name="Holt S."/>
            <person name="Cochrane G."/>
            <person name="Meng A."/>
            <person name="Brown T."/>
            <person name="Cohen L."/>
        </authorList>
    </citation>
    <scope>NUCLEOTIDE SEQUENCE</scope>
    <source>
        <strain evidence="4">GSBS06</strain>
    </source>
</reference>
<proteinExistence type="predicted"/>
<feature type="coiled-coil region" evidence="1">
    <location>
        <begin position="234"/>
        <end position="324"/>
    </location>
</feature>